<dbReference type="FunCoup" id="A0A3P8X2C3">
    <property type="interactions" value="1"/>
</dbReference>
<feature type="compositionally biased region" description="Basic and acidic residues" evidence="4">
    <location>
        <begin position="122"/>
        <end position="131"/>
    </location>
</feature>
<proteinExistence type="inferred from homology"/>
<dbReference type="KEGG" id="csem:103377416"/>
<organism evidence="5 6">
    <name type="scientific">Cynoglossus semilaevis</name>
    <name type="common">Tongue sole</name>
    <dbReference type="NCBI Taxonomy" id="244447"/>
    <lineage>
        <taxon>Eukaryota</taxon>
        <taxon>Metazoa</taxon>
        <taxon>Chordata</taxon>
        <taxon>Craniata</taxon>
        <taxon>Vertebrata</taxon>
        <taxon>Euteleostomi</taxon>
        <taxon>Actinopterygii</taxon>
        <taxon>Neopterygii</taxon>
        <taxon>Teleostei</taxon>
        <taxon>Neoteleostei</taxon>
        <taxon>Acanthomorphata</taxon>
        <taxon>Carangaria</taxon>
        <taxon>Pleuronectiformes</taxon>
        <taxon>Pleuronectoidei</taxon>
        <taxon>Cynoglossidae</taxon>
        <taxon>Cynoglossinae</taxon>
        <taxon>Cynoglossus</taxon>
    </lineage>
</organism>
<dbReference type="GO" id="GO:0004843">
    <property type="term" value="F:cysteine-type deubiquitinase activity"/>
    <property type="evidence" value="ECO:0007669"/>
    <property type="project" value="TreeGrafter"/>
</dbReference>
<dbReference type="STRING" id="244447.ENSCSEP00000031085"/>
<feature type="compositionally biased region" description="Basic and acidic residues" evidence="4">
    <location>
        <begin position="324"/>
        <end position="337"/>
    </location>
</feature>
<dbReference type="PANTHER" id="PTHR33662:SF3">
    <property type="entry name" value="FIBROUS SHEATH CABYR-BINDING PROTEIN-LIKE-RELATED"/>
    <property type="match status" value="1"/>
</dbReference>
<dbReference type="RefSeq" id="XP_016887241.1">
    <property type="nucleotide sequence ID" value="XM_017031752.2"/>
</dbReference>
<feature type="compositionally biased region" description="Acidic residues" evidence="4">
    <location>
        <begin position="64"/>
        <end position="80"/>
    </location>
</feature>
<feature type="compositionally biased region" description="Low complexity" evidence="4">
    <location>
        <begin position="188"/>
        <end position="200"/>
    </location>
</feature>
<dbReference type="GeneID" id="103377416"/>
<reference evidence="5 6" key="1">
    <citation type="journal article" date="2014" name="Nat. Genet.">
        <title>Whole-genome sequence of a flatfish provides insights into ZW sex chromosome evolution and adaptation to a benthic lifestyle.</title>
        <authorList>
            <person name="Chen S."/>
            <person name="Zhang G."/>
            <person name="Shao C."/>
            <person name="Huang Q."/>
            <person name="Liu G."/>
            <person name="Zhang P."/>
            <person name="Song W."/>
            <person name="An N."/>
            <person name="Chalopin D."/>
            <person name="Volff J.N."/>
            <person name="Hong Y."/>
            <person name="Li Q."/>
            <person name="Sha Z."/>
            <person name="Zhou H."/>
            <person name="Xie M."/>
            <person name="Yu Q."/>
            <person name="Liu Y."/>
            <person name="Xiang H."/>
            <person name="Wang N."/>
            <person name="Wu K."/>
            <person name="Yang C."/>
            <person name="Zhou Q."/>
            <person name="Liao X."/>
            <person name="Yang L."/>
            <person name="Hu Q."/>
            <person name="Zhang J."/>
            <person name="Meng L."/>
            <person name="Jin L."/>
            <person name="Tian Y."/>
            <person name="Lian J."/>
            <person name="Yang J."/>
            <person name="Miao G."/>
            <person name="Liu S."/>
            <person name="Liang Z."/>
            <person name="Yan F."/>
            <person name="Li Y."/>
            <person name="Sun B."/>
            <person name="Zhang H."/>
            <person name="Zhang J."/>
            <person name="Zhu Y."/>
            <person name="Du M."/>
            <person name="Zhao Y."/>
            <person name="Schartl M."/>
            <person name="Tang Q."/>
            <person name="Wang J."/>
        </authorList>
    </citation>
    <scope>NUCLEOTIDE SEQUENCE</scope>
</reference>
<dbReference type="GO" id="GO:0005737">
    <property type="term" value="C:cytoplasm"/>
    <property type="evidence" value="ECO:0007669"/>
    <property type="project" value="UniProtKB-SubCell"/>
</dbReference>
<protein>
    <submittedName>
        <fullName evidence="5">OTU deubiquitinase with linear linkage specificity</fullName>
    </submittedName>
</protein>
<dbReference type="PANTHER" id="PTHR33662">
    <property type="entry name" value="OTU DEUBIQUITINASE WITH LINEAR LINKAGE-SPECIFICITY A-RELATED"/>
    <property type="match status" value="1"/>
</dbReference>
<comment type="similarity">
    <text evidence="2">Belongs to the peptidase C65 family. Otulin subfamily.</text>
</comment>
<dbReference type="GeneTree" id="ENSGT00390000009802"/>
<accession>A0A3P8X2C3</accession>
<dbReference type="InterPro" id="IPR023236">
    <property type="entry name" value="OTULINL"/>
</dbReference>
<dbReference type="GO" id="GO:1990108">
    <property type="term" value="P:protein linear deubiquitination"/>
    <property type="evidence" value="ECO:0007669"/>
    <property type="project" value="TreeGrafter"/>
</dbReference>
<evidence type="ECO:0000256" key="4">
    <source>
        <dbReference type="SAM" id="MobiDB-lite"/>
    </source>
</evidence>
<dbReference type="OrthoDB" id="5962728at2759"/>
<dbReference type="Ensembl" id="ENSCSET00000031492.1">
    <property type="protein sequence ID" value="ENSCSEP00000031085.1"/>
    <property type="gene ID" value="ENSCSEG00000019897.1"/>
</dbReference>
<dbReference type="PRINTS" id="PR02056">
    <property type="entry name" value="PROTEINF105A"/>
</dbReference>
<dbReference type="PRINTS" id="PR02055">
    <property type="entry name" value="PROTEINF105"/>
</dbReference>
<sequence length="761" mass="83431">MGNCCRTESPCGSVEERCVLLNNDAKATGPVDETTVEGTCSPEDDDIRKIQAKPPNEATVEIEQKDDEDEVKLSPENEETESGKTQENGPLMKESIQSAAASLCQELKTQGDSAAAPDEDVKEPPEHRDQAELLQSTLDSPQKAQGLWEVFTEINTVPEKADPAAVTDRTPEVFSAEWSSPEKPSPTEPTSAADHIAASSSHEDEGKEEVACGATSVNASTVSSGNLNGEVLSMPNSNPAADAGQVVSKPVVNIQEASSRAVTHDSDNGRLSFGGEDVKGHDVSESPPGPEPTARGQSPRRDRGCEEPETASSVRESVSTDPADGSKRSKPDQKPEPEPACSPNDFTSSENLRPEDVWKTVPQVEDAEGVVPEKVEDGVKEEEEEEVQRAEVVVVNAVSEALTPIQKETEIQEATGEESSSDTDLKVELQTVTEETTLVSKVHLDNSEEDLYRAAEELSEDKPAPRPLLESTLVKVEDRCSLAPAVDILSYSEREWKGNTAKSALIRKGYKEMSHRFGSVRRVRGDNYCALRATLFQVLSHSNKLPVWLREEDGGAMLLKQLEAEDDLIGRWTVAGECLHADGTEDVTQRLRNYMELLRNKWRAAVDCSSAVERQQFCERVFQGGDEELGLLEALKLLMLVRAVELHRCMQGGGDVPLFCWLLFARDTSDCPRSFLSNHLSRVGRTAGLEQVEMFLLGYALQCTIQVYRLYKVDTEEFLTYYPDDHKGDWPSVCLVTEDDRHYNVPVVGAAAGLQTKVETS</sequence>
<keyword evidence="3" id="KW-0963">Cytoplasm</keyword>
<evidence type="ECO:0000256" key="1">
    <source>
        <dbReference type="ARBA" id="ARBA00004496"/>
    </source>
</evidence>
<dbReference type="Proteomes" id="UP000265120">
    <property type="component" value="Chromosome 3"/>
</dbReference>
<evidence type="ECO:0000313" key="6">
    <source>
        <dbReference type="Proteomes" id="UP000265120"/>
    </source>
</evidence>
<feature type="compositionally biased region" description="Polar residues" evidence="4">
    <location>
        <begin position="310"/>
        <end position="320"/>
    </location>
</feature>
<name>A0A3P8X2C3_CYNSE</name>
<feature type="region of interest" description="Disordered" evidence="4">
    <location>
        <begin position="27"/>
        <end position="141"/>
    </location>
</feature>
<evidence type="ECO:0000313" key="5">
    <source>
        <dbReference type="Ensembl" id="ENSCSEP00000031085.1"/>
    </source>
</evidence>
<reference evidence="5" key="2">
    <citation type="submission" date="2025-08" db="UniProtKB">
        <authorList>
            <consortium name="Ensembl"/>
        </authorList>
    </citation>
    <scope>IDENTIFICATION</scope>
</reference>
<comment type="subcellular location">
    <subcellularLocation>
        <location evidence="1">Cytoplasm</location>
    </subcellularLocation>
</comment>
<evidence type="ECO:0000256" key="3">
    <source>
        <dbReference type="ARBA" id="ARBA00022490"/>
    </source>
</evidence>
<feature type="compositionally biased region" description="Basic and acidic residues" evidence="4">
    <location>
        <begin position="201"/>
        <end position="210"/>
    </location>
</feature>
<dbReference type="InParanoid" id="A0A3P8X2C3"/>
<dbReference type="AlphaFoldDB" id="A0A3P8X2C3"/>
<reference evidence="5" key="3">
    <citation type="submission" date="2025-09" db="UniProtKB">
        <authorList>
            <consortium name="Ensembl"/>
        </authorList>
    </citation>
    <scope>IDENTIFICATION</scope>
</reference>
<keyword evidence="6" id="KW-1185">Reference proteome</keyword>
<feature type="region of interest" description="Disordered" evidence="4">
    <location>
        <begin position="156"/>
        <end position="387"/>
    </location>
</feature>
<dbReference type="InterPro" id="IPR023235">
    <property type="entry name" value="FAM105"/>
</dbReference>
<feature type="compositionally biased region" description="Polar residues" evidence="4">
    <location>
        <begin position="215"/>
        <end position="227"/>
    </location>
</feature>
<evidence type="ECO:0000256" key="2">
    <source>
        <dbReference type="ARBA" id="ARBA00010267"/>
    </source>
</evidence>
<dbReference type="Pfam" id="PF16218">
    <property type="entry name" value="Peptidase_C101"/>
    <property type="match status" value="1"/>
</dbReference>